<dbReference type="STRING" id="102285.A0A0R3TDU4"/>
<dbReference type="PANTHER" id="PTHR24198:SF165">
    <property type="entry name" value="ANKYRIN REPEAT-CONTAINING PROTEIN-RELATED"/>
    <property type="match status" value="1"/>
</dbReference>
<gene>
    <name evidence="4" type="ORF">HNAJ_LOCUS5231</name>
</gene>
<dbReference type="AlphaFoldDB" id="A0A0R3TDU4"/>
<evidence type="ECO:0000256" key="2">
    <source>
        <dbReference type="ARBA" id="ARBA00023043"/>
    </source>
</evidence>
<feature type="repeat" description="ANK" evidence="3">
    <location>
        <begin position="16"/>
        <end position="48"/>
    </location>
</feature>
<keyword evidence="5" id="KW-1185">Reference proteome</keyword>
<accession>A0A0R3TDU4</accession>
<sequence>MIIDTRGCRLDVKNNLDRTALHLAAAQGCTEAVTLLVENHALVDLPDKHGMSPMFWAAYNDHLDIVIYLIRKGASVQRKTKRGFTLLHVLAKSDSIKTLEALVRSQVISNFQELDLNNYTPLMIATISGSLRATTVLSRIGYLESHLDTNKKNVFHLAVLSDCPLVLEQLCKHEEMPKLINAFDDELMAPIHYAVDLDDIESTQILLKNQAKVNIKSKVLNITFPLLVSGLEEIMKGDVMA</sequence>
<dbReference type="WBParaSite" id="HNAJ_0000523301-mRNA-1">
    <property type="protein sequence ID" value="HNAJ_0000523301-mRNA-1"/>
    <property type="gene ID" value="HNAJ_0000523301"/>
</dbReference>
<dbReference type="PROSITE" id="PS51257">
    <property type="entry name" value="PROKAR_LIPOPROTEIN"/>
    <property type="match status" value="1"/>
</dbReference>
<reference evidence="4 5" key="2">
    <citation type="submission" date="2018-11" db="EMBL/GenBank/DDBJ databases">
        <authorList>
            <consortium name="Pathogen Informatics"/>
        </authorList>
    </citation>
    <scope>NUCLEOTIDE SEQUENCE [LARGE SCALE GENOMIC DNA]</scope>
</reference>
<keyword evidence="1" id="KW-0677">Repeat</keyword>
<dbReference type="PROSITE" id="PS50088">
    <property type="entry name" value="ANK_REPEAT"/>
    <property type="match status" value="3"/>
</dbReference>
<evidence type="ECO:0000313" key="6">
    <source>
        <dbReference type="WBParaSite" id="HNAJ_0000523301-mRNA-1"/>
    </source>
</evidence>
<keyword evidence="2 3" id="KW-0040">ANK repeat</keyword>
<organism evidence="6">
    <name type="scientific">Rodentolepis nana</name>
    <name type="common">Dwarf tapeworm</name>
    <name type="synonym">Hymenolepis nana</name>
    <dbReference type="NCBI Taxonomy" id="102285"/>
    <lineage>
        <taxon>Eukaryota</taxon>
        <taxon>Metazoa</taxon>
        <taxon>Spiralia</taxon>
        <taxon>Lophotrochozoa</taxon>
        <taxon>Platyhelminthes</taxon>
        <taxon>Cestoda</taxon>
        <taxon>Eucestoda</taxon>
        <taxon>Cyclophyllidea</taxon>
        <taxon>Hymenolepididae</taxon>
        <taxon>Rodentolepis</taxon>
    </lineage>
</organism>
<feature type="repeat" description="ANK" evidence="3">
    <location>
        <begin position="49"/>
        <end position="81"/>
    </location>
</feature>
<name>A0A0R3TDU4_RODNA</name>
<dbReference type="SUPFAM" id="SSF48403">
    <property type="entry name" value="Ankyrin repeat"/>
    <property type="match status" value="1"/>
</dbReference>
<dbReference type="PANTHER" id="PTHR24198">
    <property type="entry name" value="ANKYRIN REPEAT AND PROTEIN KINASE DOMAIN-CONTAINING PROTEIN"/>
    <property type="match status" value="1"/>
</dbReference>
<feature type="repeat" description="ANK" evidence="3">
    <location>
        <begin position="186"/>
        <end position="218"/>
    </location>
</feature>
<protein>
    <submittedName>
        <fullName evidence="6">ANK_REP_REGION domain-containing protein</fullName>
    </submittedName>
</protein>
<evidence type="ECO:0000313" key="4">
    <source>
        <dbReference type="EMBL" id="VDO01091.1"/>
    </source>
</evidence>
<dbReference type="Gene3D" id="1.25.40.20">
    <property type="entry name" value="Ankyrin repeat-containing domain"/>
    <property type="match status" value="1"/>
</dbReference>
<evidence type="ECO:0000313" key="5">
    <source>
        <dbReference type="Proteomes" id="UP000278807"/>
    </source>
</evidence>
<dbReference type="OrthoDB" id="448455at2759"/>
<reference evidence="6" key="1">
    <citation type="submission" date="2017-02" db="UniProtKB">
        <authorList>
            <consortium name="WormBaseParasite"/>
        </authorList>
    </citation>
    <scope>IDENTIFICATION</scope>
</reference>
<proteinExistence type="predicted"/>
<dbReference type="EMBL" id="UZAE01004270">
    <property type="protein sequence ID" value="VDO01091.1"/>
    <property type="molecule type" value="Genomic_DNA"/>
</dbReference>
<dbReference type="Pfam" id="PF12796">
    <property type="entry name" value="Ank_2"/>
    <property type="match status" value="1"/>
</dbReference>
<dbReference type="InterPro" id="IPR036770">
    <property type="entry name" value="Ankyrin_rpt-contain_sf"/>
</dbReference>
<evidence type="ECO:0000256" key="1">
    <source>
        <dbReference type="ARBA" id="ARBA00022737"/>
    </source>
</evidence>
<dbReference type="PROSITE" id="PS50297">
    <property type="entry name" value="ANK_REP_REGION"/>
    <property type="match status" value="2"/>
</dbReference>
<dbReference type="SMART" id="SM00248">
    <property type="entry name" value="ANK"/>
    <property type="match status" value="6"/>
</dbReference>
<evidence type="ECO:0000256" key="3">
    <source>
        <dbReference type="PROSITE-ProRule" id="PRU00023"/>
    </source>
</evidence>
<dbReference type="InterPro" id="IPR002110">
    <property type="entry name" value="Ankyrin_rpt"/>
</dbReference>
<dbReference type="Proteomes" id="UP000278807">
    <property type="component" value="Unassembled WGS sequence"/>
</dbReference>